<dbReference type="OrthoDB" id="345748at2759"/>
<proteinExistence type="predicted"/>
<keyword evidence="2" id="KW-1133">Transmembrane helix</keyword>
<protein>
    <submittedName>
        <fullName evidence="3">Uncharacterized protein</fullName>
    </submittedName>
</protein>
<keyword evidence="2" id="KW-0812">Transmembrane</keyword>
<dbReference type="EMBL" id="HG690782">
    <property type="protein sequence ID" value="CDI75194.1"/>
    <property type="molecule type" value="Genomic_DNA"/>
</dbReference>
<feature type="compositionally biased region" description="Low complexity" evidence="1">
    <location>
        <begin position="509"/>
        <end position="524"/>
    </location>
</feature>
<feature type="transmembrane region" description="Helical" evidence="2">
    <location>
        <begin position="379"/>
        <end position="400"/>
    </location>
</feature>
<evidence type="ECO:0000313" key="3">
    <source>
        <dbReference type="EMBL" id="CDI75194.1"/>
    </source>
</evidence>
<reference evidence="3" key="1">
    <citation type="submission" date="2013-10" db="EMBL/GenBank/DDBJ databases">
        <title>Genomic analysis of the causative agents of coccidiosis in chickens.</title>
        <authorList>
            <person name="Reid A.J."/>
            <person name="Blake D."/>
            <person name="Billington K."/>
            <person name="Browne H."/>
            <person name="Dunn M."/>
            <person name="Hung S."/>
            <person name="Kawahara F."/>
            <person name="Miranda-Saavedra D."/>
            <person name="Mourier T."/>
            <person name="Nagra H."/>
            <person name="Otto T.D."/>
            <person name="Rawlings N."/>
            <person name="Sanchez A."/>
            <person name="Sanders M."/>
            <person name="Subramaniam C."/>
            <person name="Tay Y."/>
            <person name="Dear P."/>
            <person name="Doerig C."/>
            <person name="Gruber A."/>
            <person name="Parkinson J."/>
            <person name="Shirley M."/>
            <person name="Wan K.L."/>
            <person name="Berriman M."/>
            <person name="Tomley F."/>
            <person name="Pain A."/>
        </authorList>
    </citation>
    <scope>NUCLEOTIDE SEQUENCE [LARGE SCALE GENOMIC DNA]</scope>
    <source>
        <strain evidence="3">Houghton</strain>
    </source>
</reference>
<feature type="region of interest" description="Disordered" evidence="1">
    <location>
        <begin position="46"/>
        <end position="69"/>
    </location>
</feature>
<evidence type="ECO:0000313" key="4">
    <source>
        <dbReference type="Proteomes" id="UP000018201"/>
    </source>
</evidence>
<feature type="region of interest" description="Disordered" evidence="1">
    <location>
        <begin position="491"/>
        <end position="569"/>
    </location>
</feature>
<feature type="transmembrane region" description="Helical" evidence="2">
    <location>
        <begin position="741"/>
        <end position="765"/>
    </location>
</feature>
<dbReference type="SUPFAM" id="SSF161070">
    <property type="entry name" value="SNF-like"/>
    <property type="match status" value="1"/>
</dbReference>
<reference evidence="3" key="2">
    <citation type="submission" date="2013-10" db="EMBL/GenBank/DDBJ databases">
        <authorList>
            <person name="Aslett M."/>
        </authorList>
    </citation>
    <scope>NUCLEOTIDE SEQUENCE [LARGE SCALE GENOMIC DNA]</scope>
    <source>
        <strain evidence="3">Houghton</strain>
    </source>
</reference>
<gene>
    <name evidence="3" type="ORF">EPH_0018910</name>
</gene>
<accession>U6G9B7</accession>
<feature type="transmembrane region" description="Helical" evidence="2">
    <location>
        <begin position="165"/>
        <end position="182"/>
    </location>
</feature>
<keyword evidence="4" id="KW-1185">Reference proteome</keyword>
<dbReference type="Proteomes" id="UP000018201">
    <property type="component" value="Unassembled WGS sequence"/>
</dbReference>
<dbReference type="AlphaFoldDB" id="U6G9B7"/>
<organism evidence="3 4">
    <name type="scientific">Eimeria praecox</name>
    <dbReference type="NCBI Taxonomy" id="51316"/>
    <lineage>
        <taxon>Eukaryota</taxon>
        <taxon>Sar</taxon>
        <taxon>Alveolata</taxon>
        <taxon>Apicomplexa</taxon>
        <taxon>Conoidasida</taxon>
        <taxon>Coccidia</taxon>
        <taxon>Eucoccidiorida</taxon>
        <taxon>Eimeriorina</taxon>
        <taxon>Eimeriidae</taxon>
        <taxon>Eimeria</taxon>
    </lineage>
</organism>
<feature type="transmembrane region" description="Helical" evidence="2">
    <location>
        <begin position="346"/>
        <end position="367"/>
    </location>
</feature>
<feature type="transmembrane region" description="Helical" evidence="2">
    <location>
        <begin position="777"/>
        <end position="795"/>
    </location>
</feature>
<feature type="compositionally biased region" description="Pro residues" evidence="1">
    <location>
        <begin position="491"/>
        <end position="508"/>
    </location>
</feature>
<evidence type="ECO:0000256" key="1">
    <source>
        <dbReference type="SAM" id="MobiDB-lite"/>
    </source>
</evidence>
<name>U6G9B7_9EIME</name>
<feature type="transmembrane region" description="Helical" evidence="2">
    <location>
        <begin position="420"/>
        <end position="441"/>
    </location>
</feature>
<feature type="transmembrane region" description="Helical" evidence="2">
    <location>
        <begin position="202"/>
        <end position="226"/>
    </location>
</feature>
<feature type="transmembrane region" description="Helical" evidence="2">
    <location>
        <begin position="247"/>
        <end position="275"/>
    </location>
</feature>
<keyword evidence="2" id="KW-0472">Membrane</keyword>
<dbReference type="VEuPathDB" id="ToxoDB:EPH_0018910"/>
<feature type="compositionally biased region" description="Basic and acidic residues" evidence="1">
    <location>
        <begin position="549"/>
        <end position="560"/>
    </location>
</feature>
<feature type="transmembrane region" description="Helical" evidence="2">
    <location>
        <begin position="665"/>
        <end position="683"/>
    </location>
</feature>
<evidence type="ECO:0000256" key="2">
    <source>
        <dbReference type="SAM" id="Phobius"/>
    </source>
</evidence>
<dbReference type="InterPro" id="IPR037272">
    <property type="entry name" value="SNS_sf"/>
</dbReference>
<feature type="region of interest" description="Disordered" evidence="1">
    <location>
        <begin position="1"/>
        <end position="25"/>
    </location>
</feature>
<sequence length="857" mass="91591">MQGMSPPQGCVGPPGEATSPTSLRSGVPCSCSVTVDVGCERTPCGGRRSILRGSGRGRSEGASAAADEQQQFHLSPGGLQRSATIAAHDETVGCGGWQGGGGTDEGTWDTDCSSDSGMGASASLQVSMLHEAARWFPHTNIYAKMKDNAQSQFDKKHECRDAVTGRLRIGGSIFTLLLFICITQRQSSLEDIPLAAFEMGGVRFIACASLMTFACSLPIMIIDITLGQAAQGSVISALESLHRRLRGLGLAMAASTSVSAVLQTYISSLVLQFLVTSVGTLSTWVTSDTFHGAPRALGTVGACVFPCMFILLPSLVLMEMTADDQKYNMTDIFRLPSPSATLREKYFCVAMLPLLLYMPGDGVVLTVASYDKLSHNPVLISVVCLTAKWLVAYMLFYLLFYAEGLAFDPQLFNGMFRPNAFQWITTGVPGSAAFPVMWYVMTRMWPESWFLGIMSFVAILTQRFSTCWCLVLVQWSVISEMRWLRLPSSPPQPKGLPMPQAPIAPPPQAAGSSSAPPAHAAAAKQQEEETGPVPGTDLGGAPSASSSSERLDAATREAGDSARAAEANNVLRRRRPKGLEERGCCGGGDGNWPFSFCRVLRRSTGDTYDDDDEDKALGAAEGLFAVKAVASVDTPLSWWGGPEAEGQEKIREGQESPTKFRVSRLLLALIVYGPPATLSALLVCSNLRADAAEDRRFKAPVQYSLIINADVFVRLLLGSAKCVHLAWLFGSRQQAERVGVYPLLVLGCSTLSVMIVPLLRVIFSLEGSSGLIPSSPSYLNVLWICPVVGSLVFHVSGECPSLTTSILGCSTARLAYAAGVGAPHKVAGGPAGAEEGPPEPERPQLPWLLNARQDVEI</sequence>
<feature type="transmembrane region" description="Helical" evidence="2">
    <location>
        <begin position="295"/>
        <end position="317"/>
    </location>
</feature>